<protein>
    <submittedName>
        <fullName evidence="2">Uncharacterized protein</fullName>
    </submittedName>
</protein>
<dbReference type="AlphaFoldDB" id="A0AAN9TUI3"/>
<comment type="caution">
    <text evidence="2">The sequence shown here is derived from an EMBL/GenBank/DDBJ whole genome shotgun (WGS) entry which is preliminary data.</text>
</comment>
<evidence type="ECO:0000313" key="2">
    <source>
        <dbReference type="EMBL" id="KAK7584196.1"/>
    </source>
</evidence>
<dbReference type="InterPro" id="IPR035940">
    <property type="entry name" value="CAP_sf"/>
</dbReference>
<dbReference type="EMBL" id="JBBCAQ010000032">
    <property type="protein sequence ID" value="KAK7584196.1"/>
    <property type="molecule type" value="Genomic_DNA"/>
</dbReference>
<organism evidence="2 3">
    <name type="scientific">Parthenolecanium corni</name>
    <dbReference type="NCBI Taxonomy" id="536013"/>
    <lineage>
        <taxon>Eukaryota</taxon>
        <taxon>Metazoa</taxon>
        <taxon>Ecdysozoa</taxon>
        <taxon>Arthropoda</taxon>
        <taxon>Hexapoda</taxon>
        <taxon>Insecta</taxon>
        <taxon>Pterygota</taxon>
        <taxon>Neoptera</taxon>
        <taxon>Paraneoptera</taxon>
        <taxon>Hemiptera</taxon>
        <taxon>Sternorrhyncha</taxon>
        <taxon>Coccoidea</taxon>
        <taxon>Coccidae</taxon>
        <taxon>Parthenolecanium</taxon>
    </lineage>
</organism>
<dbReference type="Gene3D" id="3.40.33.10">
    <property type="entry name" value="CAP"/>
    <property type="match status" value="1"/>
</dbReference>
<reference evidence="2 3" key="1">
    <citation type="submission" date="2024-03" db="EMBL/GenBank/DDBJ databases">
        <title>Adaptation during the transition from Ophiocordyceps entomopathogen to insect associate is accompanied by gene loss and intensified selection.</title>
        <authorList>
            <person name="Ward C.M."/>
            <person name="Onetto C.A."/>
            <person name="Borneman A.R."/>
        </authorList>
    </citation>
    <scope>NUCLEOTIDE SEQUENCE [LARGE SCALE GENOMIC DNA]</scope>
    <source>
        <strain evidence="2">AWRI1</strain>
        <tissue evidence="2">Single Adult Female</tissue>
    </source>
</reference>
<evidence type="ECO:0000256" key="1">
    <source>
        <dbReference type="SAM" id="MobiDB-lite"/>
    </source>
</evidence>
<keyword evidence="3" id="KW-1185">Reference proteome</keyword>
<accession>A0AAN9TUI3</accession>
<feature type="region of interest" description="Disordered" evidence="1">
    <location>
        <begin position="95"/>
        <end position="116"/>
    </location>
</feature>
<proteinExistence type="predicted"/>
<dbReference type="Proteomes" id="UP001367676">
    <property type="component" value="Unassembled WGS sequence"/>
</dbReference>
<sequence length="170" mass="19047">MLLAKALKHTLNVTNSATWEGRSALKEFWPLNLENKNQDDQVLLLKLLKLLTKENAAYKRIENSDILKAVANLDFRITEAPNKTSSVMTLNIVLNTDQNPKGGNGAADESKTTPTNDQIAANRGFQASQFDEAVLERHNMYRKKHKAPPLTYSQQVSSSIISFNFAENML</sequence>
<evidence type="ECO:0000313" key="3">
    <source>
        <dbReference type="Proteomes" id="UP001367676"/>
    </source>
</evidence>
<name>A0AAN9TUI3_9HEMI</name>
<gene>
    <name evidence="2" type="ORF">V9T40_005159</name>
</gene>